<dbReference type="EMBL" id="CAJNIZ010017447">
    <property type="protein sequence ID" value="CAE7398762.1"/>
    <property type="molecule type" value="Genomic_DNA"/>
</dbReference>
<evidence type="ECO:0008006" key="3">
    <source>
        <dbReference type="Google" id="ProtNLM"/>
    </source>
</evidence>
<name>A0A812QQD3_SYMPI</name>
<dbReference type="InterPro" id="IPR027417">
    <property type="entry name" value="P-loop_NTPase"/>
</dbReference>
<dbReference type="Gene3D" id="3.40.50.300">
    <property type="entry name" value="P-loop containing nucleotide triphosphate hydrolases"/>
    <property type="match status" value="1"/>
</dbReference>
<organism evidence="1 2">
    <name type="scientific">Symbiodinium pilosum</name>
    <name type="common">Dinoflagellate</name>
    <dbReference type="NCBI Taxonomy" id="2952"/>
    <lineage>
        <taxon>Eukaryota</taxon>
        <taxon>Sar</taxon>
        <taxon>Alveolata</taxon>
        <taxon>Dinophyceae</taxon>
        <taxon>Suessiales</taxon>
        <taxon>Symbiodiniaceae</taxon>
        <taxon>Symbiodinium</taxon>
    </lineage>
</organism>
<sequence>MKLASGDISAAQVVQDPQQTLLTEKQRQLRAKVHKESLERCLQTSFGGLGYYVMGIDCTGTDCHEECERRHLDSLEQQRGTWPQLSESLLILCAGPERSGSTWLYNAVRLLHLEAKVPCDSYWMAKLTREKLEQRIGARPPAVVLVKTHEWHQGYDDFVSLAKYVVLTHRDLRGVVASYRRIKWEVAIPDAYVSEHLEWCRRATLDLAYEDIMRRGSEVLRELAQHLNLQLGDESLAK</sequence>
<protein>
    <recommendedName>
        <fullName evidence="3">Sulfotransferase domain-containing protein</fullName>
    </recommendedName>
</protein>
<dbReference type="AlphaFoldDB" id="A0A812QQD3"/>
<evidence type="ECO:0000313" key="1">
    <source>
        <dbReference type="EMBL" id="CAE7398762.1"/>
    </source>
</evidence>
<reference evidence="1" key="1">
    <citation type="submission" date="2021-02" db="EMBL/GenBank/DDBJ databases">
        <authorList>
            <person name="Dougan E. K."/>
            <person name="Rhodes N."/>
            <person name="Thang M."/>
            <person name="Chan C."/>
        </authorList>
    </citation>
    <scope>NUCLEOTIDE SEQUENCE</scope>
</reference>
<accession>A0A812QQD3</accession>
<evidence type="ECO:0000313" key="2">
    <source>
        <dbReference type="Proteomes" id="UP000649617"/>
    </source>
</evidence>
<feature type="non-terminal residue" evidence="1">
    <location>
        <position position="238"/>
    </location>
</feature>
<dbReference type="OrthoDB" id="431871at2759"/>
<proteinExistence type="predicted"/>
<keyword evidence="2" id="KW-1185">Reference proteome</keyword>
<dbReference type="Proteomes" id="UP000649617">
    <property type="component" value="Unassembled WGS sequence"/>
</dbReference>
<gene>
    <name evidence="1" type="ORF">SPIL2461_LOCUS9828</name>
</gene>
<dbReference type="SUPFAM" id="SSF52540">
    <property type="entry name" value="P-loop containing nucleoside triphosphate hydrolases"/>
    <property type="match status" value="1"/>
</dbReference>
<comment type="caution">
    <text evidence="1">The sequence shown here is derived from an EMBL/GenBank/DDBJ whole genome shotgun (WGS) entry which is preliminary data.</text>
</comment>